<dbReference type="AlphaFoldDB" id="A0AAV2P0A7"/>
<gene>
    <name evidence="2" type="ORF">LPLAT_LOCUS11490</name>
</gene>
<protein>
    <submittedName>
        <fullName evidence="2">Uncharacterized protein</fullName>
    </submittedName>
</protein>
<reference evidence="2" key="1">
    <citation type="submission" date="2024-04" db="EMBL/GenBank/DDBJ databases">
        <authorList>
            <consortium name="Molecular Ecology Group"/>
        </authorList>
    </citation>
    <scope>NUCLEOTIDE SEQUENCE</scope>
</reference>
<dbReference type="Proteomes" id="UP001497644">
    <property type="component" value="Chromosome 6"/>
</dbReference>
<evidence type="ECO:0000313" key="2">
    <source>
        <dbReference type="EMBL" id="CAL1686127.1"/>
    </source>
</evidence>
<evidence type="ECO:0000313" key="3">
    <source>
        <dbReference type="Proteomes" id="UP001497644"/>
    </source>
</evidence>
<name>A0AAV2P0A7_9HYME</name>
<keyword evidence="3" id="KW-1185">Reference proteome</keyword>
<accession>A0AAV2P0A7</accession>
<organism evidence="2 3">
    <name type="scientific">Lasius platythorax</name>
    <dbReference type="NCBI Taxonomy" id="488582"/>
    <lineage>
        <taxon>Eukaryota</taxon>
        <taxon>Metazoa</taxon>
        <taxon>Ecdysozoa</taxon>
        <taxon>Arthropoda</taxon>
        <taxon>Hexapoda</taxon>
        <taxon>Insecta</taxon>
        <taxon>Pterygota</taxon>
        <taxon>Neoptera</taxon>
        <taxon>Endopterygota</taxon>
        <taxon>Hymenoptera</taxon>
        <taxon>Apocrita</taxon>
        <taxon>Aculeata</taxon>
        <taxon>Formicoidea</taxon>
        <taxon>Formicidae</taxon>
        <taxon>Formicinae</taxon>
        <taxon>Lasius</taxon>
        <taxon>Lasius</taxon>
    </lineage>
</organism>
<evidence type="ECO:0000256" key="1">
    <source>
        <dbReference type="SAM" id="MobiDB-lite"/>
    </source>
</evidence>
<feature type="region of interest" description="Disordered" evidence="1">
    <location>
        <begin position="1"/>
        <end position="29"/>
    </location>
</feature>
<proteinExistence type="predicted"/>
<sequence length="80" mass="9039">MQTAQDCANGIVKQRSRTQVRKDRGNGSRSKELFTLGQYLCGDVRIHRHINMPASMKRHGFTSQYEATARGQSENRSVVS</sequence>
<feature type="compositionally biased region" description="Basic and acidic residues" evidence="1">
    <location>
        <begin position="20"/>
        <end position="29"/>
    </location>
</feature>
<dbReference type="EMBL" id="OZ034829">
    <property type="protein sequence ID" value="CAL1686127.1"/>
    <property type="molecule type" value="Genomic_DNA"/>
</dbReference>